<feature type="signal peptide" evidence="2">
    <location>
        <begin position="1"/>
        <end position="18"/>
    </location>
</feature>
<sequence length="227" mass="24218">MMFPLILVSSFLVVPIRTSDIPSEKVMKEAKIISDSVEFTTFLNVTFNAGTGADTPLPTGERIPDGLKEWPHFNYTCKDPNEYYTLVAIAFSHNSTGNGTNTSSSNSTRSGSVAPSSGGTKLIGAIGNIPGCDAANGIVILDINDEFGAKCFSSVGFVLLGQKGGLKDEFEALSADAADNDNDEFEVEDVAEKEELNVLGANYFMLGSDSAQSCSNTDLEGILIYWQ</sequence>
<evidence type="ECO:0000256" key="2">
    <source>
        <dbReference type="SAM" id="SignalP"/>
    </source>
</evidence>
<keyword evidence="2" id="KW-0732">Signal</keyword>
<reference evidence="3 4" key="1">
    <citation type="journal article" date="2016" name="Mol. Biol. Evol.">
        <title>Genome-Wide Survey of Gut Fungi (Harpellales) Reveals the First Horizontally Transferred Ubiquitin Gene from a Mosquito Host.</title>
        <authorList>
            <person name="Wang Y."/>
            <person name="White M.M."/>
            <person name="Kvist S."/>
            <person name="Moncalvo J.M."/>
        </authorList>
    </citation>
    <scope>NUCLEOTIDE SEQUENCE [LARGE SCALE GENOMIC DNA]</scope>
    <source>
        <strain evidence="3 4">ALG-7-W6</strain>
    </source>
</reference>
<feature type="compositionally biased region" description="Low complexity" evidence="1">
    <location>
        <begin position="97"/>
        <end position="112"/>
    </location>
</feature>
<name>A0A1R0GU51_9FUNG</name>
<dbReference type="Proteomes" id="UP000187455">
    <property type="component" value="Unassembled WGS sequence"/>
</dbReference>
<protein>
    <submittedName>
        <fullName evidence="3">Uncharacterized protein</fullName>
    </submittedName>
</protein>
<evidence type="ECO:0000313" key="3">
    <source>
        <dbReference type="EMBL" id="OLY80368.1"/>
    </source>
</evidence>
<dbReference type="EMBL" id="LSSL01003541">
    <property type="protein sequence ID" value="OLY80368.1"/>
    <property type="molecule type" value="Genomic_DNA"/>
</dbReference>
<dbReference type="Gene3D" id="3.90.280.10">
    <property type="entry name" value="PEBP-like"/>
    <property type="match status" value="1"/>
</dbReference>
<evidence type="ECO:0000256" key="1">
    <source>
        <dbReference type="SAM" id="MobiDB-lite"/>
    </source>
</evidence>
<feature type="region of interest" description="Disordered" evidence="1">
    <location>
        <begin position="97"/>
        <end position="116"/>
    </location>
</feature>
<proteinExistence type="predicted"/>
<gene>
    <name evidence="3" type="ORF">AYI68_g5534</name>
</gene>
<organism evidence="3 4">
    <name type="scientific">Smittium mucronatum</name>
    <dbReference type="NCBI Taxonomy" id="133383"/>
    <lineage>
        <taxon>Eukaryota</taxon>
        <taxon>Fungi</taxon>
        <taxon>Fungi incertae sedis</taxon>
        <taxon>Zoopagomycota</taxon>
        <taxon>Kickxellomycotina</taxon>
        <taxon>Harpellomycetes</taxon>
        <taxon>Harpellales</taxon>
        <taxon>Legeriomycetaceae</taxon>
        <taxon>Smittium</taxon>
    </lineage>
</organism>
<dbReference type="InterPro" id="IPR036610">
    <property type="entry name" value="PEBP-like_sf"/>
</dbReference>
<comment type="caution">
    <text evidence="3">The sequence shown here is derived from an EMBL/GenBank/DDBJ whole genome shotgun (WGS) entry which is preliminary data.</text>
</comment>
<feature type="chain" id="PRO_5010203325" evidence="2">
    <location>
        <begin position="19"/>
        <end position="227"/>
    </location>
</feature>
<accession>A0A1R0GU51</accession>
<dbReference type="AlphaFoldDB" id="A0A1R0GU51"/>
<evidence type="ECO:0000313" key="4">
    <source>
        <dbReference type="Proteomes" id="UP000187455"/>
    </source>
</evidence>
<keyword evidence="4" id="KW-1185">Reference proteome</keyword>